<evidence type="ECO:0000313" key="5">
    <source>
        <dbReference type="Proteomes" id="UP000189055"/>
    </source>
</evidence>
<name>A0A1U9LG20_9PROT</name>
<dbReference type="RefSeq" id="WP_157763016.1">
    <property type="nucleotide sequence ID" value="NZ_CP014687.1"/>
</dbReference>
<gene>
    <name evidence="4" type="ORF">A0U91_11650</name>
</gene>
<reference evidence="4 5" key="1">
    <citation type="submission" date="2016-03" db="EMBL/GenBank/DDBJ databases">
        <title>Acetic acid bacteria sequencing.</title>
        <authorList>
            <person name="Brandt J."/>
            <person name="Jakob F."/>
            <person name="Vogel R.F."/>
        </authorList>
    </citation>
    <scope>NUCLEOTIDE SEQUENCE [LARGE SCALE GENOMIC DNA]</scope>
    <source>
        <strain evidence="4 5">TMW2.1084</strain>
    </source>
</reference>
<dbReference type="Gene3D" id="3.30.1150.10">
    <property type="match status" value="1"/>
</dbReference>
<dbReference type="GO" id="GO:0055085">
    <property type="term" value="P:transmembrane transport"/>
    <property type="evidence" value="ECO:0007669"/>
    <property type="project" value="InterPro"/>
</dbReference>
<dbReference type="Proteomes" id="UP000189055">
    <property type="component" value="Chromosome"/>
</dbReference>
<evidence type="ECO:0000256" key="2">
    <source>
        <dbReference type="SAM" id="SignalP"/>
    </source>
</evidence>
<dbReference type="STRING" id="1076596.A0U91_11650"/>
<feature type="chain" id="PRO_5013364384" description="TonB C-terminal domain-containing protein" evidence="2">
    <location>
        <begin position="27"/>
        <end position="118"/>
    </location>
</feature>
<dbReference type="Pfam" id="PF03544">
    <property type="entry name" value="TonB_C"/>
    <property type="match status" value="1"/>
</dbReference>
<dbReference type="AlphaFoldDB" id="A0A1U9LG20"/>
<dbReference type="KEGG" id="aper:A0U91_11650"/>
<feature type="region of interest" description="Disordered" evidence="1">
    <location>
        <begin position="28"/>
        <end position="50"/>
    </location>
</feature>
<proteinExistence type="predicted"/>
<evidence type="ECO:0000256" key="1">
    <source>
        <dbReference type="SAM" id="MobiDB-lite"/>
    </source>
</evidence>
<protein>
    <recommendedName>
        <fullName evidence="3">TonB C-terminal domain-containing protein</fullName>
    </recommendedName>
</protein>
<feature type="signal peptide" evidence="2">
    <location>
        <begin position="1"/>
        <end position="26"/>
    </location>
</feature>
<dbReference type="SUPFAM" id="SSF74653">
    <property type="entry name" value="TolA/TonB C-terminal domain"/>
    <property type="match status" value="1"/>
</dbReference>
<evidence type="ECO:0000259" key="3">
    <source>
        <dbReference type="Pfam" id="PF03544"/>
    </source>
</evidence>
<accession>A0A1U9LG20</accession>
<keyword evidence="2" id="KW-0732">Signal</keyword>
<dbReference type="EMBL" id="CP014687">
    <property type="protein sequence ID" value="AQT05405.1"/>
    <property type="molecule type" value="Genomic_DNA"/>
</dbReference>
<evidence type="ECO:0000313" key="4">
    <source>
        <dbReference type="EMBL" id="AQT05405.1"/>
    </source>
</evidence>
<dbReference type="InterPro" id="IPR037682">
    <property type="entry name" value="TonB_C"/>
</dbReference>
<sequence length="118" mass="12824">MKKTIPAALALLLVSYAAQPPLPALAAQVAEPNESSENAPAAPEQAAKHNAEATVIMKAEIGKDGRNLNCRIIHSEKPELDDISLDYCRNTKYRAPIRNGVPVKEHDHLITVKYGTDN</sequence>
<feature type="domain" description="TonB C-terminal" evidence="3">
    <location>
        <begin position="43"/>
        <end position="105"/>
    </location>
</feature>
<organism evidence="4 5">
    <name type="scientific">Acetobacter persici</name>
    <dbReference type="NCBI Taxonomy" id="1076596"/>
    <lineage>
        <taxon>Bacteria</taxon>
        <taxon>Pseudomonadati</taxon>
        <taxon>Pseudomonadota</taxon>
        <taxon>Alphaproteobacteria</taxon>
        <taxon>Acetobacterales</taxon>
        <taxon>Acetobacteraceae</taxon>
        <taxon>Acetobacter</taxon>
    </lineage>
</organism>